<feature type="region of interest" description="Disordered" evidence="1">
    <location>
        <begin position="25"/>
        <end position="70"/>
    </location>
</feature>
<dbReference type="PANTHER" id="PTHR35391:SF5">
    <property type="entry name" value="DUF6590 DOMAIN-CONTAINING PROTEIN"/>
    <property type="match status" value="1"/>
</dbReference>
<dbReference type="Pfam" id="PF20233">
    <property type="entry name" value="DUF6590"/>
    <property type="match status" value="1"/>
</dbReference>
<evidence type="ECO:0000259" key="2">
    <source>
        <dbReference type="Pfam" id="PF20233"/>
    </source>
</evidence>
<dbReference type="PANTHER" id="PTHR35391">
    <property type="entry name" value="C2H2-TYPE DOMAIN-CONTAINING PROTEIN-RELATED"/>
    <property type="match status" value="1"/>
</dbReference>
<feature type="domain" description="DUF6590" evidence="2">
    <location>
        <begin position="218"/>
        <end position="365"/>
    </location>
</feature>
<keyword evidence="4" id="KW-1185">Reference proteome</keyword>
<organism evidence="3 4">
    <name type="scientific">Hyaloscypha variabilis (strain UAMH 11265 / GT02V1 / F)</name>
    <name type="common">Meliniomyces variabilis</name>
    <dbReference type="NCBI Taxonomy" id="1149755"/>
    <lineage>
        <taxon>Eukaryota</taxon>
        <taxon>Fungi</taxon>
        <taxon>Dikarya</taxon>
        <taxon>Ascomycota</taxon>
        <taxon>Pezizomycotina</taxon>
        <taxon>Leotiomycetes</taxon>
        <taxon>Helotiales</taxon>
        <taxon>Hyaloscyphaceae</taxon>
        <taxon>Hyaloscypha</taxon>
        <taxon>Hyaloscypha variabilis</taxon>
    </lineage>
</organism>
<feature type="compositionally biased region" description="Polar residues" evidence="1">
    <location>
        <begin position="169"/>
        <end position="178"/>
    </location>
</feature>
<protein>
    <recommendedName>
        <fullName evidence="2">DUF6590 domain-containing protein</fullName>
    </recommendedName>
</protein>
<dbReference type="Proteomes" id="UP000235786">
    <property type="component" value="Unassembled WGS sequence"/>
</dbReference>
<feature type="compositionally biased region" description="Low complexity" evidence="1">
    <location>
        <begin position="153"/>
        <end position="168"/>
    </location>
</feature>
<dbReference type="AlphaFoldDB" id="A0A2J6RQU8"/>
<sequence length="394" mass="43987">MSSYSKKKKRSSDERVASKWREYEYEFDPPHTGGYNATPNYQEYGDSNTPRYAPNPVASGQAAPGYDTGSVDETATAFESLDLNKGKERAAVSTPYSDASPSTALVHTASPVMGSNWSNPTTSANIYSPLYTQDTAATFYSPPSHPYDDEYAQNSGSSSSQQQFYPSSTWQNNTNNPIDQRPYGQERGNYIGTNTRALESPLDSQVLTTPGFKVHHGSKFEVGKVFKILWAEPTGDNGTQLTFSEPAHSKSSKFRQPFIHKIRRFVVVKIFNAHCLCLPIHTYQQQGAMKAGAQAHHHAAIYSGNEVVIEGENLTKKGIRVEMFFPNEKLDPASRINYAKVYTIEYNVKVFFIGRVPSKYVVRLLGDYQSTQCLDLQDTSYTYEESRSVEGVSR</sequence>
<gene>
    <name evidence="3" type="ORF">L207DRAFT_529192</name>
</gene>
<evidence type="ECO:0000256" key="1">
    <source>
        <dbReference type="SAM" id="MobiDB-lite"/>
    </source>
</evidence>
<accession>A0A2J6RQU8</accession>
<reference evidence="3 4" key="1">
    <citation type="submission" date="2016-04" db="EMBL/GenBank/DDBJ databases">
        <title>A degradative enzymes factory behind the ericoid mycorrhizal symbiosis.</title>
        <authorList>
            <consortium name="DOE Joint Genome Institute"/>
            <person name="Martino E."/>
            <person name="Morin E."/>
            <person name="Grelet G."/>
            <person name="Kuo A."/>
            <person name="Kohler A."/>
            <person name="Daghino S."/>
            <person name="Barry K."/>
            <person name="Choi C."/>
            <person name="Cichocki N."/>
            <person name="Clum A."/>
            <person name="Copeland A."/>
            <person name="Hainaut M."/>
            <person name="Haridas S."/>
            <person name="Labutti K."/>
            <person name="Lindquist E."/>
            <person name="Lipzen A."/>
            <person name="Khouja H.-R."/>
            <person name="Murat C."/>
            <person name="Ohm R."/>
            <person name="Olson A."/>
            <person name="Spatafora J."/>
            <person name="Veneault-Fourrey C."/>
            <person name="Henrissat B."/>
            <person name="Grigoriev I."/>
            <person name="Martin F."/>
            <person name="Perotto S."/>
        </authorList>
    </citation>
    <scope>NUCLEOTIDE SEQUENCE [LARGE SCALE GENOMIC DNA]</scope>
    <source>
        <strain evidence="3 4">F</strain>
    </source>
</reference>
<evidence type="ECO:0000313" key="3">
    <source>
        <dbReference type="EMBL" id="PMD40895.1"/>
    </source>
</evidence>
<name>A0A2J6RQU8_HYAVF</name>
<dbReference type="InterPro" id="IPR046497">
    <property type="entry name" value="DUF6590"/>
</dbReference>
<feature type="compositionally biased region" description="Polar residues" evidence="1">
    <location>
        <begin position="35"/>
        <end position="50"/>
    </location>
</feature>
<feature type="region of interest" description="Disordered" evidence="1">
    <location>
        <begin position="139"/>
        <end position="188"/>
    </location>
</feature>
<proteinExistence type="predicted"/>
<dbReference type="OrthoDB" id="3559580at2759"/>
<evidence type="ECO:0000313" key="4">
    <source>
        <dbReference type="Proteomes" id="UP000235786"/>
    </source>
</evidence>
<dbReference type="EMBL" id="KZ613945">
    <property type="protein sequence ID" value="PMD40895.1"/>
    <property type="molecule type" value="Genomic_DNA"/>
</dbReference>